<gene>
    <name evidence="1" type="ORF">J5V96_04675</name>
</gene>
<dbReference type="RefSeq" id="WP_208500978.1">
    <property type="nucleotide sequence ID" value="NZ_JAGFOA010000002.1"/>
</dbReference>
<comment type="caution">
    <text evidence="1">The sequence shown here is derived from an EMBL/GenBank/DDBJ whole genome shotgun (WGS) entry which is preliminary data.</text>
</comment>
<proteinExistence type="predicted"/>
<dbReference type="EMBL" id="JAGFOA010000002">
    <property type="protein sequence ID" value="MBO3662806.1"/>
    <property type="molecule type" value="Genomic_DNA"/>
</dbReference>
<dbReference type="AlphaFoldDB" id="A0A939TQ59"/>
<sequence length="63" mass="7039">MQNAEAREIALIAPRRHEHGWETESSHRTLEGVVVYVRCADCGTRRVDLVAASAPPRALSREI</sequence>
<protein>
    <submittedName>
        <fullName evidence="1">Uncharacterized protein</fullName>
    </submittedName>
</protein>
<dbReference type="Proteomes" id="UP000680132">
    <property type="component" value="Unassembled WGS sequence"/>
</dbReference>
<reference evidence="1" key="1">
    <citation type="submission" date="2021-03" db="EMBL/GenBank/DDBJ databases">
        <title>Microbacterium sp. nov., a novel actinobacterium isolated from cow dung.</title>
        <authorList>
            <person name="Zhang L."/>
        </authorList>
    </citation>
    <scope>NUCLEOTIDE SEQUENCE</scope>
    <source>
        <strain evidence="1">NEAU-LLB</strain>
    </source>
</reference>
<name>A0A939TQ59_9MICO</name>
<keyword evidence="2" id="KW-1185">Reference proteome</keyword>
<evidence type="ECO:0000313" key="1">
    <source>
        <dbReference type="EMBL" id="MBO3662806.1"/>
    </source>
</evidence>
<evidence type="ECO:0000313" key="2">
    <source>
        <dbReference type="Proteomes" id="UP000680132"/>
    </source>
</evidence>
<organism evidence="1 2">
    <name type="scientific">Microbacterium stercoris</name>
    <dbReference type="NCBI Taxonomy" id="2820289"/>
    <lineage>
        <taxon>Bacteria</taxon>
        <taxon>Bacillati</taxon>
        <taxon>Actinomycetota</taxon>
        <taxon>Actinomycetes</taxon>
        <taxon>Micrococcales</taxon>
        <taxon>Microbacteriaceae</taxon>
        <taxon>Microbacterium</taxon>
    </lineage>
</organism>
<accession>A0A939TQ59</accession>